<comment type="caution">
    <text evidence="4">The sequence shown here is derived from an EMBL/GenBank/DDBJ whole genome shotgun (WGS) entry which is preliminary data.</text>
</comment>
<keyword evidence="5" id="KW-1185">Reference proteome</keyword>
<dbReference type="PANTHER" id="PTHR43736:SF1">
    <property type="entry name" value="DIHYDRONEOPTERIN TRIPHOSPHATE DIPHOSPHATASE"/>
    <property type="match status" value="1"/>
</dbReference>
<proteinExistence type="inferred from homology"/>
<keyword evidence="1 2" id="KW-0378">Hydrolase</keyword>
<name>A0ABW5IYL1_9FLAO</name>
<evidence type="ECO:0000256" key="1">
    <source>
        <dbReference type="ARBA" id="ARBA00022801"/>
    </source>
</evidence>
<evidence type="ECO:0000259" key="3">
    <source>
        <dbReference type="PROSITE" id="PS51462"/>
    </source>
</evidence>
<evidence type="ECO:0000256" key="2">
    <source>
        <dbReference type="RuleBase" id="RU003476"/>
    </source>
</evidence>
<dbReference type="InterPro" id="IPR020476">
    <property type="entry name" value="Nudix_hydrolase"/>
</dbReference>
<dbReference type="Proteomes" id="UP001597468">
    <property type="component" value="Unassembled WGS sequence"/>
</dbReference>
<feature type="domain" description="Nudix hydrolase" evidence="3">
    <location>
        <begin position="5"/>
        <end position="138"/>
    </location>
</feature>
<protein>
    <submittedName>
        <fullName evidence="4">NUDIX domain-containing protein</fullName>
    </submittedName>
</protein>
<accession>A0ABW5IYL1</accession>
<dbReference type="PANTHER" id="PTHR43736">
    <property type="entry name" value="ADP-RIBOSE PYROPHOSPHATASE"/>
    <property type="match status" value="1"/>
</dbReference>
<gene>
    <name evidence="4" type="ORF">ACFSTG_12815</name>
</gene>
<dbReference type="InterPro" id="IPR015797">
    <property type="entry name" value="NUDIX_hydrolase-like_dom_sf"/>
</dbReference>
<dbReference type="CDD" id="cd18873">
    <property type="entry name" value="NUDIX_NadM_like"/>
    <property type="match status" value="1"/>
</dbReference>
<dbReference type="Pfam" id="PF00293">
    <property type="entry name" value="NUDIX"/>
    <property type="match status" value="1"/>
</dbReference>
<dbReference type="PROSITE" id="PS00893">
    <property type="entry name" value="NUDIX_BOX"/>
    <property type="match status" value="1"/>
</dbReference>
<dbReference type="EMBL" id="JBHULT010000010">
    <property type="protein sequence ID" value="MFD2518782.1"/>
    <property type="molecule type" value="Genomic_DNA"/>
</dbReference>
<dbReference type="PROSITE" id="PS51462">
    <property type="entry name" value="NUDIX"/>
    <property type="match status" value="1"/>
</dbReference>
<sequence>MSKQEIAVTTDCVVFYKSQKVEKVLLVKRKSEPFKDKWGIPGGFLEENETLEDGAKRELEEETGLKVGKVYQLRAFGTPGRDPRGRTISIAFWGEAASEEEVKGNDDASDARWFNLQELPELAFDHQEILEFAVQQYHSEKTL</sequence>
<reference evidence="5" key="1">
    <citation type="journal article" date="2019" name="Int. J. Syst. Evol. Microbiol.">
        <title>The Global Catalogue of Microorganisms (GCM) 10K type strain sequencing project: providing services to taxonomists for standard genome sequencing and annotation.</title>
        <authorList>
            <consortium name="The Broad Institute Genomics Platform"/>
            <consortium name="The Broad Institute Genome Sequencing Center for Infectious Disease"/>
            <person name="Wu L."/>
            <person name="Ma J."/>
        </authorList>
    </citation>
    <scope>NUCLEOTIDE SEQUENCE [LARGE SCALE GENOMIC DNA]</scope>
    <source>
        <strain evidence="5">KCTC 42585</strain>
    </source>
</reference>
<dbReference type="Gene3D" id="3.90.79.10">
    <property type="entry name" value="Nucleoside Triphosphate Pyrophosphohydrolase"/>
    <property type="match status" value="1"/>
</dbReference>
<organism evidence="4 5">
    <name type="scientific">Salinimicrobium flavum</name>
    <dbReference type="NCBI Taxonomy" id="1737065"/>
    <lineage>
        <taxon>Bacteria</taxon>
        <taxon>Pseudomonadati</taxon>
        <taxon>Bacteroidota</taxon>
        <taxon>Flavobacteriia</taxon>
        <taxon>Flavobacteriales</taxon>
        <taxon>Flavobacteriaceae</taxon>
        <taxon>Salinimicrobium</taxon>
    </lineage>
</organism>
<evidence type="ECO:0000313" key="5">
    <source>
        <dbReference type="Proteomes" id="UP001597468"/>
    </source>
</evidence>
<evidence type="ECO:0000313" key="4">
    <source>
        <dbReference type="EMBL" id="MFD2518782.1"/>
    </source>
</evidence>
<dbReference type="SUPFAM" id="SSF55811">
    <property type="entry name" value="Nudix"/>
    <property type="match status" value="1"/>
</dbReference>
<dbReference type="RefSeq" id="WP_380753523.1">
    <property type="nucleotide sequence ID" value="NZ_JBHULT010000010.1"/>
</dbReference>
<dbReference type="PRINTS" id="PR00502">
    <property type="entry name" value="NUDIXFAMILY"/>
</dbReference>
<dbReference type="InterPro" id="IPR000086">
    <property type="entry name" value="NUDIX_hydrolase_dom"/>
</dbReference>
<comment type="similarity">
    <text evidence="2">Belongs to the Nudix hydrolase family.</text>
</comment>
<dbReference type="InterPro" id="IPR020084">
    <property type="entry name" value="NUDIX_hydrolase_CS"/>
</dbReference>